<dbReference type="OMA" id="QLHMSII"/>
<dbReference type="HOGENOM" id="CLU_000688_8_4_1"/>
<dbReference type="STRING" id="983644.G3J9V9"/>
<feature type="domain" description="AAA+ ATPase" evidence="6">
    <location>
        <begin position="211"/>
        <end position="346"/>
    </location>
</feature>
<keyword evidence="4" id="KW-0067">ATP-binding</keyword>
<accession>G3J9V9</accession>
<evidence type="ECO:0000256" key="5">
    <source>
        <dbReference type="SAM" id="MobiDB-lite"/>
    </source>
</evidence>
<dbReference type="VEuPathDB" id="FungiDB:CCM_02453"/>
<dbReference type="SUPFAM" id="SSF52540">
    <property type="entry name" value="P-loop containing nucleoside triphosphate hydrolases"/>
    <property type="match status" value="2"/>
</dbReference>
<dbReference type="GO" id="GO:0003723">
    <property type="term" value="F:RNA binding"/>
    <property type="evidence" value="ECO:0007669"/>
    <property type="project" value="TreeGrafter"/>
</dbReference>
<dbReference type="SMART" id="SM00382">
    <property type="entry name" value="AAA"/>
    <property type="match status" value="2"/>
</dbReference>
<dbReference type="Gene3D" id="3.40.50.300">
    <property type="entry name" value="P-loop containing nucleotide triphosphate hydrolases"/>
    <property type="match status" value="2"/>
</dbReference>
<evidence type="ECO:0000313" key="8">
    <source>
        <dbReference type="Proteomes" id="UP000001610"/>
    </source>
</evidence>
<dbReference type="InterPro" id="IPR027417">
    <property type="entry name" value="P-loop_NTPase"/>
</dbReference>
<organism evidence="7 8">
    <name type="scientific">Cordyceps militaris (strain CM01)</name>
    <name type="common">Caterpillar fungus</name>
    <dbReference type="NCBI Taxonomy" id="983644"/>
    <lineage>
        <taxon>Eukaryota</taxon>
        <taxon>Fungi</taxon>
        <taxon>Dikarya</taxon>
        <taxon>Ascomycota</taxon>
        <taxon>Pezizomycotina</taxon>
        <taxon>Sordariomycetes</taxon>
        <taxon>Hypocreomycetidae</taxon>
        <taxon>Hypocreales</taxon>
        <taxon>Cordycipitaceae</taxon>
        <taxon>Cordyceps</taxon>
    </lineage>
</organism>
<evidence type="ECO:0000259" key="6">
    <source>
        <dbReference type="SMART" id="SM00382"/>
    </source>
</evidence>
<evidence type="ECO:0000256" key="3">
    <source>
        <dbReference type="ARBA" id="ARBA00022741"/>
    </source>
</evidence>
<dbReference type="GO" id="GO:0016887">
    <property type="term" value="F:ATP hydrolysis activity"/>
    <property type="evidence" value="ECO:0007669"/>
    <property type="project" value="InterPro"/>
</dbReference>
<sequence>MPASLDLDVYHVVRRLEQSNNDGKLFQSVSAAFGAIKGSNSSLSRQKKRPLEESLFRVLDVRRLEQARDESDDSEAAIDVEEPETKGEERFLLNKQMTKHWNVAPAATNGEQPAKKKRRVDVNGNGEEINTTMAASEGATTVSTPKEAKDGNKTTDGSKLQKKTPRALPFDVESQIDRPRLGGLGDVYAKVEFDLRLLLNAPQCFNPGHERQVGALLTGPSEVGKSSWVRSFAARLDVTLIDVTRCLLDFERMEKNIGEAFDAAIASAPCLVYVEHIESCLPRTSDARQNDQLQRVLILWKKQMQRIRTQRALVVCIATAARESDVHPSLLKGGYFCIRATLSVPTVAEREDILRKILDVTEVDEQLDYAGLAWKMEGYVGGDIMQLVQRARQNAACRRYATLHPTNSTEYEADTAAPWDGTTPSPIDFDVARRLFVPTLRREGFTPVPDVAWDQIGGLASVRDQLAFSIVGPIDHPSLYKQHGLNRPGGCLLWGPPGCGKTLVAQAVANEAHASFILINGPELLNKYVGESERAVRELFARARSSTPCILFFDEFDSIAPSRNGGSGSEASTRVVNTLLTELDGAQARLGVYIIATTNRPDMIDEAMLRPGRLSQHIFIDLPSATQRVDILRTIYRTRHKAAEGDAHAAGLAPLEGIARDERCRDFSGADLSGLHHKAAEFALRRYLARGNMNAVPEVIDVQDWEAALAVTKPSVTKPETYRKLKAKLGGA</sequence>
<proteinExistence type="inferred from homology"/>
<evidence type="ECO:0000256" key="2">
    <source>
        <dbReference type="ARBA" id="ARBA00022737"/>
    </source>
</evidence>
<comment type="similarity">
    <text evidence="1">Belongs to the AAA ATPase family.</text>
</comment>
<feature type="region of interest" description="Disordered" evidence="5">
    <location>
        <begin position="66"/>
        <end position="87"/>
    </location>
</feature>
<keyword evidence="3" id="KW-0547">Nucleotide-binding</keyword>
<dbReference type="OrthoDB" id="27435at2759"/>
<evidence type="ECO:0000256" key="1">
    <source>
        <dbReference type="ARBA" id="ARBA00006914"/>
    </source>
</evidence>
<dbReference type="GO" id="GO:0042254">
    <property type="term" value="P:ribosome biogenesis"/>
    <property type="evidence" value="ECO:0007669"/>
    <property type="project" value="TreeGrafter"/>
</dbReference>
<dbReference type="Pfam" id="PF00004">
    <property type="entry name" value="AAA"/>
    <property type="match status" value="2"/>
</dbReference>
<dbReference type="GO" id="GO:0005524">
    <property type="term" value="F:ATP binding"/>
    <property type="evidence" value="ECO:0007669"/>
    <property type="project" value="UniProtKB-KW"/>
</dbReference>
<dbReference type="RefSeq" id="XP_006667668.1">
    <property type="nucleotide sequence ID" value="XM_006667605.1"/>
</dbReference>
<dbReference type="GO" id="GO:1990275">
    <property type="term" value="F:preribosome binding"/>
    <property type="evidence" value="ECO:0007669"/>
    <property type="project" value="TreeGrafter"/>
</dbReference>
<dbReference type="PANTHER" id="PTHR23077:SF171">
    <property type="entry name" value="NUCLEAR VALOSIN-CONTAINING PROTEIN-LIKE"/>
    <property type="match status" value="1"/>
</dbReference>
<dbReference type="InterPro" id="IPR003593">
    <property type="entry name" value="AAA+_ATPase"/>
</dbReference>
<evidence type="ECO:0000256" key="4">
    <source>
        <dbReference type="ARBA" id="ARBA00022840"/>
    </source>
</evidence>
<dbReference type="eggNOG" id="KOG0733">
    <property type="taxonomic scope" value="Eukaryota"/>
</dbReference>
<dbReference type="AlphaFoldDB" id="G3J9V9"/>
<dbReference type="GeneID" id="18164480"/>
<name>G3J9V9_CORMM</name>
<feature type="compositionally biased region" description="Polar residues" evidence="5">
    <location>
        <begin position="134"/>
        <end position="144"/>
    </location>
</feature>
<dbReference type="PANTHER" id="PTHR23077">
    <property type="entry name" value="AAA-FAMILY ATPASE"/>
    <property type="match status" value="1"/>
</dbReference>
<protein>
    <submittedName>
        <fullName evidence="7">Ribosome biogenesis ATPase RIX7</fullName>
    </submittedName>
</protein>
<gene>
    <name evidence="7" type="ORF">CCM_02453</name>
</gene>
<dbReference type="InParanoid" id="G3J9V9"/>
<dbReference type="Gene3D" id="1.10.8.60">
    <property type="match status" value="2"/>
</dbReference>
<feature type="compositionally biased region" description="Acidic residues" evidence="5">
    <location>
        <begin position="70"/>
        <end position="82"/>
    </location>
</feature>
<dbReference type="InterPro" id="IPR003959">
    <property type="entry name" value="ATPase_AAA_core"/>
</dbReference>
<keyword evidence="8" id="KW-1185">Reference proteome</keyword>
<dbReference type="KEGG" id="cmt:CCM_02453"/>
<dbReference type="InterPro" id="IPR050168">
    <property type="entry name" value="AAA_ATPase_domain"/>
</dbReference>
<dbReference type="GO" id="GO:0005634">
    <property type="term" value="C:nucleus"/>
    <property type="evidence" value="ECO:0007669"/>
    <property type="project" value="TreeGrafter"/>
</dbReference>
<dbReference type="EMBL" id="JH126400">
    <property type="protein sequence ID" value="EGX94182.1"/>
    <property type="molecule type" value="Genomic_DNA"/>
</dbReference>
<keyword evidence="2" id="KW-0677">Repeat</keyword>
<dbReference type="Proteomes" id="UP000001610">
    <property type="component" value="Unassembled WGS sequence"/>
</dbReference>
<evidence type="ECO:0000313" key="7">
    <source>
        <dbReference type="EMBL" id="EGX94182.1"/>
    </source>
</evidence>
<reference evidence="7 8" key="1">
    <citation type="journal article" date="2011" name="Genome Biol.">
        <title>Genome sequence of the insect pathogenic fungus Cordyceps militaris, a valued traditional Chinese medicine.</title>
        <authorList>
            <person name="Zheng P."/>
            <person name="Xia Y."/>
            <person name="Xiao G."/>
            <person name="Xiong C."/>
            <person name="Hu X."/>
            <person name="Zhang S."/>
            <person name="Zheng H."/>
            <person name="Huang Y."/>
            <person name="Zhou Y."/>
            <person name="Wang S."/>
            <person name="Zhao G.P."/>
            <person name="Liu X."/>
            <person name="St Leger R.J."/>
            <person name="Wang C."/>
        </authorList>
    </citation>
    <scope>NUCLEOTIDE SEQUENCE [LARGE SCALE GENOMIC DNA]</scope>
    <source>
        <strain evidence="7 8">CM01</strain>
    </source>
</reference>
<feature type="region of interest" description="Disordered" evidence="5">
    <location>
        <begin position="134"/>
        <end position="168"/>
    </location>
</feature>
<dbReference type="FunFam" id="3.40.50.300:FF:000018">
    <property type="entry name" value="Cell division control 48"/>
    <property type="match status" value="1"/>
</dbReference>
<feature type="domain" description="AAA+ ATPase" evidence="6">
    <location>
        <begin position="487"/>
        <end position="624"/>
    </location>
</feature>